<organism evidence="2 3">
    <name type="scientific">Luteimonas terrae</name>
    <dbReference type="NCBI Taxonomy" id="1530191"/>
    <lineage>
        <taxon>Bacteria</taxon>
        <taxon>Pseudomonadati</taxon>
        <taxon>Pseudomonadota</taxon>
        <taxon>Gammaproteobacteria</taxon>
        <taxon>Lysobacterales</taxon>
        <taxon>Lysobacteraceae</taxon>
        <taxon>Luteimonas</taxon>
    </lineage>
</organism>
<protein>
    <submittedName>
        <fullName evidence="2">Uncharacterized protein</fullName>
    </submittedName>
</protein>
<proteinExistence type="predicted"/>
<comment type="caution">
    <text evidence="2">The sequence shown here is derived from an EMBL/GenBank/DDBJ whole genome shotgun (WGS) entry which is preliminary data.</text>
</comment>
<feature type="compositionally biased region" description="Low complexity" evidence="1">
    <location>
        <begin position="182"/>
        <end position="193"/>
    </location>
</feature>
<evidence type="ECO:0000313" key="2">
    <source>
        <dbReference type="EMBL" id="MDR7194622.1"/>
    </source>
</evidence>
<accession>A0ABU1Y0S3</accession>
<sequence length="201" mass="21676">MIRACSLRGSLDLGCFADHVDERTQRCRHLPVTGEVEAQAGPGRAPVLQQRHHSSRVQRCTRERFGNEGDAEAVDRGGQHQVVVVETQGAGHVDGMVRTVSFELPAVALAAGQALPDAAVRQQCVRPLRTTRGGDIGLGRDGEEADIGAERNRDHVLRDRFGEVDAGIKPSTTARLPAMYVARSPAARSTPRAVPGPRPQR</sequence>
<feature type="region of interest" description="Disordered" evidence="1">
    <location>
        <begin position="182"/>
        <end position="201"/>
    </location>
</feature>
<keyword evidence="3" id="KW-1185">Reference proteome</keyword>
<evidence type="ECO:0000256" key="1">
    <source>
        <dbReference type="SAM" id="MobiDB-lite"/>
    </source>
</evidence>
<evidence type="ECO:0000313" key="3">
    <source>
        <dbReference type="Proteomes" id="UP001256588"/>
    </source>
</evidence>
<dbReference type="Proteomes" id="UP001256588">
    <property type="component" value="Unassembled WGS sequence"/>
</dbReference>
<name>A0ABU1Y0S3_9GAMM</name>
<gene>
    <name evidence="2" type="ORF">J2W68_003370</name>
</gene>
<reference evidence="2 3" key="1">
    <citation type="submission" date="2023-07" db="EMBL/GenBank/DDBJ databases">
        <title>Sorghum-associated microbial communities from plants grown in Nebraska, USA.</title>
        <authorList>
            <person name="Schachtman D."/>
        </authorList>
    </citation>
    <scope>NUCLEOTIDE SEQUENCE [LARGE SCALE GENOMIC DNA]</scope>
    <source>
        <strain evidence="2 3">4099</strain>
    </source>
</reference>
<dbReference type="EMBL" id="JAVDWO010000017">
    <property type="protein sequence ID" value="MDR7194622.1"/>
    <property type="molecule type" value="Genomic_DNA"/>
</dbReference>